<dbReference type="RefSeq" id="YP_005089837.1">
    <property type="nucleotide sequence ID" value="NC_016732.1"/>
</dbReference>
<feature type="compositionally biased region" description="Polar residues" evidence="4">
    <location>
        <begin position="279"/>
        <end position="298"/>
    </location>
</feature>
<dbReference type="SUPFAM" id="SSF56553">
    <property type="entry name" value="Insert subdomain of RNA polymerase alpha subunit"/>
    <property type="match status" value="1"/>
</dbReference>
<gene>
    <name evidence="6" type="primary">rpoA</name>
</gene>
<dbReference type="InterPro" id="IPR036643">
    <property type="entry name" value="RNApol_insert_sf"/>
</dbReference>
<dbReference type="Pfam" id="PF01000">
    <property type="entry name" value="RNA_pol_A_bac"/>
    <property type="match status" value="1"/>
</dbReference>
<feature type="domain" description="DNA-directed RNA polymerase RpoA/D/Rpb3-type" evidence="5">
    <location>
        <begin position="13"/>
        <end position="232"/>
    </location>
</feature>
<dbReference type="CDD" id="cd06928">
    <property type="entry name" value="RNAP_alpha_NTD"/>
    <property type="match status" value="1"/>
</dbReference>
<feature type="region of interest" description="Disordered" evidence="4">
    <location>
        <begin position="194"/>
        <end position="224"/>
    </location>
</feature>
<evidence type="ECO:0000256" key="3">
    <source>
        <dbReference type="ARBA" id="ARBA00031776"/>
    </source>
</evidence>
<dbReference type="GeneID" id="11541820"/>
<keyword evidence="2" id="KW-0804">Transcription</keyword>
<dbReference type="Gene3D" id="2.170.120.12">
    <property type="entry name" value="DNA-directed RNA polymerase, insert domain"/>
    <property type="match status" value="1"/>
</dbReference>
<dbReference type="GO" id="GO:0046983">
    <property type="term" value="F:protein dimerization activity"/>
    <property type="evidence" value="ECO:0007669"/>
    <property type="project" value="InterPro"/>
</dbReference>
<keyword evidence="1" id="KW-0240">DNA-directed RNA polymerase</keyword>
<dbReference type="InterPro" id="IPR036603">
    <property type="entry name" value="RBP11-like"/>
</dbReference>
<dbReference type="GO" id="GO:0003899">
    <property type="term" value="F:DNA-directed RNA polymerase activity"/>
    <property type="evidence" value="ECO:0007669"/>
    <property type="project" value="InterPro"/>
</dbReference>
<dbReference type="GO" id="GO:0006351">
    <property type="term" value="P:DNA-templated transcription"/>
    <property type="evidence" value="ECO:0007669"/>
    <property type="project" value="InterPro"/>
</dbReference>
<feature type="compositionally biased region" description="Basic and acidic residues" evidence="4">
    <location>
        <begin position="195"/>
        <end position="208"/>
    </location>
</feature>
<dbReference type="SMART" id="SM00662">
    <property type="entry name" value="RPOLD"/>
    <property type="match status" value="1"/>
</dbReference>
<dbReference type="Pfam" id="PF01193">
    <property type="entry name" value="RNA_pol_L"/>
    <property type="match status" value="1"/>
</dbReference>
<dbReference type="Gene3D" id="3.30.1360.10">
    <property type="entry name" value="RNA polymerase, RBP11-like subunit"/>
    <property type="match status" value="1"/>
</dbReference>
<dbReference type="AlphaFoldDB" id="D0FY14"/>
<name>D0FY14_DUNSA</name>
<keyword evidence="6" id="KW-0150">Chloroplast</keyword>
<dbReference type="EMBL" id="GQ250046">
    <property type="protein sequence ID" value="ACS95100.1"/>
    <property type="molecule type" value="Genomic_DNA"/>
</dbReference>
<dbReference type="InterPro" id="IPR011262">
    <property type="entry name" value="DNA-dir_RNA_pol_insert"/>
</dbReference>
<evidence type="ECO:0000256" key="2">
    <source>
        <dbReference type="ARBA" id="ARBA00023163"/>
    </source>
</evidence>
<dbReference type="GO" id="GO:0000428">
    <property type="term" value="C:DNA-directed RNA polymerase complex"/>
    <property type="evidence" value="ECO:0007669"/>
    <property type="project" value="UniProtKB-KW"/>
</dbReference>
<evidence type="ECO:0000259" key="5">
    <source>
        <dbReference type="SMART" id="SM00662"/>
    </source>
</evidence>
<evidence type="ECO:0000313" key="6">
    <source>
        <dbReference type="EMBL" id="ACS95100.1"/>
    </source>
</evidence>
<keyword evidence="6" id="KW-0934">Plastid</keyword>
<accession>D0FY14</accession>
<evidence type="ECO:0000256" key="1">
    <source>
        <dbReference type="ARBA" id="ARBA00022478"/>
    </source>
</evidence>
<protein>
    <recommendedName>
        <fullName evidence="3">Plastid-encoded RNA polymerase subunit alpha</fullName>
    </recommendedName>
</protein>
<dbReference type="SUPFAM" id="SSF55257">
    <property type="entry name" value="RBP11-like subunits of RNA polymerase"/>
    <property type="match status" value="2"/>
</dbReference>
<feature type="region of interest" description="Disordered" evidence="4">
    <location>
        <begin position="278"/>
        <end position="298"/>
    </location>
</feature>
<reference evidence="6" key="1">
    <citation type="journal article" date="2010" name="BMC Plant Biol.">
        <title>The Dunaliella salina organelle genomes: large sequences, inflated with intronic and intergenic DNA.</title>
        <authorList>
            <person name="Smith D.R."/>
            <person name="Lee R.W."/>
            <person name="Cushman J.C."/>
            <person name="Magnuson J.K."/>
            <person name="Tran D."/>
            <person name="Polle J.E."/>
        </authorList>
    </citation>
    <scope>NUCLEOTIDE SEQUENCE</scope>
    <source>
        <strain evidence="6">CCAP 19/18</strain>
    </source>
</reference>
<dbReference type="InterPro" id="IPR011263">
    <property type="entry name" value="DNA-dir_RNA_pol_RpoA/D/Rpb3"/>
</dbReference>
<geneLocation type="chloroplast" evidence="6"/>
<proteinExistence type="predicted"/>
<evidence type="ECO:0000256" key="4">
    <source>
        <dbReference type="SAM" id="MobiDB-lite"/>
    </source>
</evidence>
<sequence>MKESRIENNKSFYGCFYLGSFDSGQSITVANALRRSLLSDCTGLAIISVKIDAVQHEYSTLPGVRDSVLDILLNFKEIVLKKVKNPFGGPNGYKNKGLSSVYDKVGSTFFKPVVGYLKVKGPGIIRAKDLRLPPFIQCVDPNQYIATLAEDGVLNVKFVIMEGKSYYVQKLSSKSNSSISGRYNTKMKSIARSAIRADETRESARRLDSSSGTPRSASAKNLSNLSSDIYQPTHELGDASNYWTITKKRQNLLKQLKEIMDTQNNNTLSSKTKDEKITEFTTPPDTKTSNLSVPSDFRQSSQFSGKNQRFFPSGQNNKVVLSGNTFLEKNTNTEPFNENSKQLNIDAVFSPVTKVNYIIEGYDNYIVESFNEKYKLIENLNSFLDSAQFLETNFPYFNKKWKQDEKTSSYSNIEKNEEFSNKSMTLSMSKKLLDYVTNLSTSDLAILCTPEGYSHYKGIGIPSSFTESSIPSKLNIESFGEPFASGVNLSSKQVVLLEIWTNGSLHPRDALLMAFKSLSYTFSPEKIKMTNPIFSNSASYKNIIENL</sequence>
<organism evidence="6">
    <name type="scientific">Dunaliella salina</name>
    <name type="common">Green alga</name>
    <name type="synonym">Protococcus salinus</name>
    <dbReference type="NCBI Taxonomy" id="3046"/>
    <lineage>
        <taxon>Eukaryota</taxon>
        <taxon>Viridiplantae</taxon>
        <taxon>Chlorophyta</taxon>
        <taxon>core chlorophytes</taxon>
        <taxon>Chlorophyceae</taxon>
        <taxon>CS clade</taxon>
        <taxon>Chlamydomonadales</taxon>
        <taxon>Dunaliellaceae</taxon>
        <taxon>Dunaliella</taxon>
    </lineage>
</organism>